<dbReference type="OrthoDB" id="9810387at2"/>
<comment type="caution">
    <text evidence="1">The sequence shown here is derived from an EMBL/GenBank/DDBJ whole genome shotgun (WGS) entry which is preliminary data.</text>
</comment>
<evidence type="ECO:0000313" key="1">
    <source>
        <dbReference type="EMBL" id="OYQ25025.1"/>
    </source>
</evidence>
<name>A0A255Y8V4_9SPHN</name>
<gene>
    <name evidence="1" type="ORF">CHU93_14420</name>
</gene>
<dbReference type="Gene3D" id="1.10.790.20">
    <property type="entry name" value="Domain of unknown function DUF1476"/>
    <property type="match status" value="1"/>
</dbReference>
<dbReference type="InterPro" id="IPR009945">
    <property type="entry name" value="ATPase_inh_sub_z"/>
</dbReference>
<dbReference type="PIRSF" id="PIRSF031780">
    <property type="entry name" value="UCP031780"/>
    <property type="match status" value="1"/>
</dbReference>
<protein>
    <submittedName>
        <fullName evidence="1">DUF1476 domain-containing protein</fullName>
    </submittedName>
</protein>
<evidence type="ECO:0000313" key="2">
    <source>
        <dbReference type="Proteomes" id="UP000216991"/>
    </source>
</evidence>
<dbReference type="RefSeq" id="WP_086116523.1">
    <property type="nucleotide sequence ID" value="NZ_NOXT01000123.1"/>
</dbReference>
<dbReference type="Pfam" id="PF07345">
    <property type="entry name" value="ATPaseInh_sub_z"/>
    <property type="match status" value="1"/>
</dbReference>
<organism evidence="1 2">
    <name type="scientific">Sandarakinorhabdus cyanobacteriorum</name>
    <dbReference type="NCBI Taxonomy" id="1981098"/>
    <lineage>
        <taxon>Bacteria</taxon>
        <taxon>Pseudomonadati</taxon>
        <taxon>Pseudomonadota</taxon>
        <taxon>Alphaproteobacteria</taxon>
        <taxon>Sphingomonadales</taxon>
        <taxon>Sphingosinicellaceae</taxon>
        <taxon>Sandarakinorhabdus</taxon>
    </lineage>
</organism>
<dbReference type="Proteomes" id="UP000216991">
    <property type="component" value="Unassembled WGS sequence"/>
</dbReference>
<dbReference type="InterPro" id="IPR038293">
    <property type="entry name" value="ATPase_inh_sub_z_sf"/>
</dbReference>
<dbReference type="EMBL" id="NOXT01000123">
    <property type="protein sequence ID" value="OYQ25025.1"/>
    <property type="molecule type" value="Genomic_DNA"/>
</dbReference>
<accession>A0A255Y8V4</accession>
<dbReference type="AlphaFoldDB" id="A0A255Y8V4"/>
<proteinExistence type="predicted"/>
<keyword evidence="2" id="KW-1185">Reference proteome</keyword>
<sequence length="105" mass="11302">MSSFDDREKAFETKFAHDEELKFRILARRGKLIGLWAAEKLGKSGEAADEYAKSVLLSDLEIPGDADIIAKLLGDLAPLGVGENDIKAMLAEKLAQAEVQVTGAA</sequence>
<reference evidence="1 2" key="1">
    <citation type="submission" date="2017-07" db="EMBL/GenBank/DDBJ databases">
        <title>Sandarakinorhabdus cyanobacteriorum sp. nov., a novel bacterium isolated from cyanobacterial aggregates in a eutrophic lake.</title>
        <authorList>
            <person name="Cai H."/>
        </authorList>
    </citation>
    <scope>NUCLEOTIDE SEQUENCE [LARGE SCALE GENOMIC DNA]</scope>
    <source>
        <strain evidence="1 2">TH057</strain>
    </source>
</reference>